<dbReference type="Proteomes" id="UP000516173">
    <property type="component" value="Chromosome"/>
</dbReference>
<keyword evidence="3" id="KW-1185">Reference proteome</keyword>
<evidence type="ECO:0000313" key="3">
    <source>
        <dbReference type="Proteomes" id="UP000516173"/>
    </source>
</evidence>
<dbReference type="InterPro" id="IPR014922">
    <property type="entry name" value="YdhG-like"/>
</dbReference>
<gene>
    <name evidence="2" type="ORF">NWFMUON74_24070</name>
</gene>
<dbReference type="AlphaFoldDB" id="A0A7G1KHK3"/>
<organism evidence="2 3">
    <name type="scientific">Nocardia wallacei</name>
    <dbReference type="NCBI Taxonomy" id="480035"/>
    <lineage>
        <taxon>Bacteria</taxon>
        <taxon>Bacillati</taxon>
        <taxon>Actinomycetota</taxon>
        <taxon>Actinomycetes</taxon>
        <taxon>Mycobacteriales</taxon>
        <taxon>Nocardiaceae</taxon>
        <taxon>Nocardia</taxon>
    </lineage>
</organism>
<dbReference type="EMBL" id="AP023396">
    <property type="protein sequence ID" value="BCK54635.1"/>
    <property type="molecule type" value="Genomic_DNA"/>
</dbReference>
<feature type="domain" description="YdhG-like" evidence="1">
    <location>
        <begin position="18"/>
        <end position="114"/>
    </location>
</feature>
<dbReference type="RefSeq" id="WP_187687871.1">
    <property type="nucleotide sequence ID" value="NZ_AP023396.1"/>
</dbReference>
<dbReference type="Pfam" id="PF08818">
    <property type="entry name" value="DUF1801"/>
    <property type="match status" value="1"/>
</dbReference>
<reference evidence="2 3" key="1">
    <citation type="submission" date="2020-08" db="EMBL/GenBank/DDBJ databases">
        <title>Genome Sequencing of Nocardia wallacei strain FMUON74 and assembly.</title>
        <authorList>
            <person name="Toyokawa M."/>
            <person name="Uesaka K."/>
        </authorList>
    </citation>
    <scope>NUCLEOTIDE SEQUENCE [LARGE SCALE GENOMIC DNA]</scope>
    <source>
        <strain evidence="2 3">FMUON74</strain>
    </source>
</reference>
<proteinExistence type="predicted"/>
<evidence type="ECO:0000259" key="1">
    <source>
        <dbReference type="Pfam" id="PF08818"/>
    </source>
</evidence>
<dbReference type="KEGG" id="nwl:NWFMUON74_24070"/>
<accession>A0A7G1KHK3</accession>
<dbReference type="SUPFAM" id="SSF159888">
    <property type="entry name" value="YdhG-like"/>
    <property type="match status" value="1"/>
</dbReference>
<sequence length="126" mass="14089">MDQDPIKTFLDGLTPQTRPVAERAVAVIATHRRFDAGIRWRQLTFAVDNDFDHWICAVAATANRVSVAFHFGALLDDHRNVFDKATAKFVRRISAESAHDIDGEAIDDLLAQAVTALPRFREATSR</sequence>
<name>A0A7G1KHK3_9NOCA</name>
<evidence type="ECO:0000313" key="2">
    <source>
        <dbReference type="EMBL" id="BCK54635.1"/>
    </source>
</evidence>
<dbReference type="GeneID" id="80346968"/>
<protein>
    <recommendedName>
        <fullName evidence="1">YdhG-like domain-containing protein</fullName>
    </recommendedName>
</protein>